<sequence>MDQSRNSYRTSPGGSPYSSPPSSPPLSTPHLSQSRLFSGCNQIFSNPKVEESKYHDFEFNTMTGYLEKTAEAGCYVCTRIHAQIRKYQPSRCTSMKYVIALLNAAYFRVTLIYMSERHPGLQIPFYCFEEGDPPGPLTCSPLSIGTRSEEGMKQAREWLGDCVQNHRKCQQLKKHTTLPTRLVSITRTDWKLSARICDGSTLQSDTPYLTLSHCWGKDKFVTLSTENLSRFQHDIPIHKLSKVFQDALATTHELGYQYIWIDSL</sequence>
<dbReference type="EMBL" id="MU005603">
    <property type="protein sequence ID" value="KAF2679476.1"/>
    <property type="molecule type" value="Genomic_DNA"/>
</dbReference>
<gene>
    <name evidence="3" type="ORF">K458DRAFT_116929</name>
</gene>
<evidence type="ECO:0000313" key="3">
    <source>
        <dbReference type="EMBL" id="KAF2679476.1"/>
    </source>
</evidence>
<dbReference type="InterPro" id="IPR010730">
    <property type="entry name" value="HET"/>
</dbReference>
<keyword evidence="4" id="KW-1185">Reference proteome</keyword>
<protein>
    <submittedName>
        <fullName evidence="3">HET-domain-containing protein</fullName>
    </submittedName>
</protein>
<dbReference type="OrthoDB" id="2958217at2759"/>
<reference evidence="3" key="1">
    <citation type="journal article" date="2020" name="Stud. Mycol.">
        <title>101 Dothideomycetes genomes: a test case for predicting lifestyles and emergence of pathogens.</title>
        <authorList>
            <person name="Haridas S."/>
            <person name="Albert R."/>
            <person name="Binder M."/>
            <person name="Bloem J."/>
            <person name="Labutti K."/>
            <person name="Salamov A."/>
            <person name="Andreopoulos B."/>
            <person name="Baker S."/>
            <person name="Barry K."/>
            <person name="Bills G."/>
            <person name="Bluhm B."/>
            <person name="Cannon C."/>
            <person name="Castanera R."/>
            <person name="Culley D."/>
            <person name="Daum C."/>
            <person name="Ezra D."/>
            <person name="Gonzalez J."/>
            <person name="Henrissat B."/>
            <person name="Kuo A."/>
            <person name="Liang C."/>
            <person name="Lipzen A."/>
            <person name="Lutzoni F."/>
            <person name="Magnuson J."/>
            <person name="Mondo S."/>
            <person name="Nolan M."/>
            <person name="Ohm R."/>
            <person name="Pangilinan J."/>
            <person name="Park H.-J."/>
            <person name="Ramirez L."/>
            <person name="Alfaro M."/>
            <person name="Sun H."/>
            <person name="Tritt A."/>
            <person name="Yoshinaga Y."/>
            <person name="Zwiers L.-H."/>
            <person name="Turgeon B."/>
            <person name="Goodwin S."/>
            <person name="Spatafora J."/>
            <person name="Crous P."/>
            <person name="Grigoriev I."/>
        </authorList>
    </citation>
    <scope>NUCLEOTIDE SEQUENCE</scope>
    <source>
        <strain evidence="3">CBS 122367</strain>
    </source>
</reference>
<name>A0A6G1IML2_9PLEO</name>
<dbReference type="PANTHER" id="PTHR33112:SF16">
    <property type="entry name" value="HETEROKARYON INCOMPATIBILITY DOMAIN-CONTAINING PROTEIN"/>
    <property type="match status" value="1"/>
</dbReference>
<feature type="region of interest" description="Disordered" evidence="1">
    <location>
        <begin position="1"/>
        <end position="33"/>
    </location>
</feature>
<dbReference type="PANTHER" id="PTHR33112">
    <property type="entry name" value="DOMAIN PROTEIN, PUTATIVE-RELATED"/>
    <property type="match status" value="1"/>
</dbReference>
<evidence type="ECO:0000313" key="4">
    <source>
        <dbReference type="Proteomes" id="UP000799291"/>
    </source>
</evidence>
<feature type="compositionally biased region" description="Low complexity" evidence="1">
    <location>
        <begin position="7"/>
        <end position="17"/>
    </location>
</feature>
<feature type="domain" description="Heterokaryon incompatibility" evidence="2">
    <location>
        <begin position="208"/>
        <end position="264"/>
    </location>
</feature>
<dbReference type="Pfam" id="PF06985">
    <property type="entry name" value="HET"/>
    <property type="match status" value="1"/>
</dbReference>
<dbReference type="Proteomes" id="UP000799291">
    <property type="component" value="Unassembled WGS sequence"/>
</dbReference>
<evidence type="ECO:0000256" key="1">
    <source>
        <dbReference type="SAM" id="MobiDB-lite"/>
    </source>
</evidence>
<evidence type="ECO:0000259" key="2">
    <source>
        <dbReference type="Pfam" id="PF06985"/>
    </source>
</evidence>
<proteinExistence type="predicted"/>
<accession>A0A6G1IML2</accession>
<dbReference type="AlphaFoldDB" id="A0A6G1IML2"/>
<feature type="compositionally biased region" description="Pro residues" evidence="1">
    <location>
        <begin position="18"/>
        <end position="27"/>
    </location>
</feature>
<organism evidence="3 4">
    <name type="scientific">Lentithecium fluviatile CBS 122367</name>
    <dbReference type="NCBI Taxonomy" id="1168545"/>
    <lineage>
        <taxon>Eukaryota</taxon>
        <taxon>Fungi</taxon>
        <taxon>Dikarya</taxon>
        <taxon>Ascomycota</taxon>
        <taxon>Pezizomycotina</taxon>
        <taxon>Dothideomycetes</taxon>
        <taxon>Pleosporomycetidae</taxon>
        <taxon>Pleosporales</taxon>
        <taxon>Massarineae</taxon>
        <taxon>Lentitheciaceae</taxon>
        <taxon>Lentithecium</taxon>
    </lineage>
</organism>